<evidence type="ECO:0000313" key="2">
    <source>
        <dbReference type="Ensembl" id="ENSUAMP00000018383.1"/>
    </source>
</evidence>
<dbReference type="STRING" id="9643.ENSUAMP00000018383"/>
<evidence type="ECO:0000313" key="3">
    <source>
        <dbReference type="Proteomes" id="UP000291022"/>
    </source>
</evidence>
<dbReference type="GeneTree" id="ENSGT00940000162223"/>
<dbReference type="Pfam" id="PF00704">
    <property type="entry name" value="Glyco_hydro_18"/>
    <property type="match status" value="1"/>
</dbReference>
<accession>A0A452RHI9</accession>
<reference evidence="2" key="3">
    <citation type="submission" date="2025-09" db="UniProtKB">
        <authorList>
            <consortium name="Ensembl"/>
        </authorList>
    </citation>
    <scope>IDENTIFICATION</scope>
</reference>
<dbReference type="Proteomes" id="UP000291022">
    <property type="component" value="Unassembled WGS sequence"/>
</dbReference>
<feature type="domain" description="GH18" evidence="1">
    <location>
        <begin position="1"/>
        <end position="109"/>
    </location>
</feature>
<dbReference type="InterPro" id="IPR001223">
    <property type="entry name" value="Glyco_hydro18_cat"/>
</dbReference>
<dbReference type="GO" id="GO:0005975">
    <property type="term" value="P:carbohydrate metabolic process"/>
    <property type="evidence" value="ECO:0007669"/>
    <property type="project" value="InterPro"/>
</dbReference>
<sequence length="109" mass="12011">MLSTLSNRERFIDSVISLLRKHKFDGLDLFFLYPGLRGSPKSDRWTFLLLIEVRPSLAAPGSGNDSAFILAGHLLWWLKATSLRSLGAGPVSDSRGSVNEAFLADTFCP</sequence>
<dbReference type="SUPFAM" id="SSF51445">
    <property type="entry name" value="(Trans)glycosidases"/>
    <property type="match status" value="1"/>
</dbReference>
<reference evidence="3" key="1">
    <citation type="submission" date="2016-06" db="EMBL/GenBank/DDBJ databases">
        <title>De novo assembly and RNA-Seq shows season-dependent expression and editing in black bear kidneys.</title>
        <authorList>
            <person name="Korstanje R."/>
            <person name="Srivastava A."/>
            <person name="Sarsani V.K."/>
            <person name="Sheehan S.M."/>
            <person name="Seger R.L."/>
            <person name="Barter M.E."/>
            <person name="Lindqvist C."/>
            <person name="Brody L.C."/>
            <person name="Mullikin J.C."/>
        </authorList>
    </citation>
    <scope>NUCLEOTIDE SEQUENCE [LARGE SCALE GENOMIC DNA]</scope>
</reference>
<name>A0A452RHI9_URSAM</name>
<evidence type="ECO:0000259" key="1">
    <source>
        <dbReference type="PROSITE" id="PS51910"/>
    </source>
</evidence>
<protein>
    <recommendedName>
        <fullName evidence="1">GH18 domain-containing protein</fullName>
    </recommendedName>
</protein>
<dbReference type="InterPro" id="IPR017853">
    <property type="entry name" value="GH"/>
</dbReference>
<proteinExistence type="predicted"/>
<dbReference type="Gene3D" id="3.20.20.80">
    <property type="entry name" value="Glycosidases"/>
    <property type="match status" value="1"/>
</dbReference>
<dbReference type="Ensembl" id="ENSUAMT00000020570.1">
    <property type="protein sequence ID" value="ENSUAMP00000018383.1"/>
    <property type="gene ID" value="ENSUAMG00000014581.1"/>
</dbReference>
<keyword evidence="3" id="KW-1185">Reference proteome</keyword>
<dbReference type="PROSITE" id="PS51910">
    <property type="entry name" value="GH18_2"/>
    <property type="match status" value="1"/>
</dbReference>
<organism evidence="2 3">
    <name type="scientific">Ursus americanus</name>
    <name type="common">American black bear</name>
    <name type="synonym">Euarctos americanus</name>
    <dbReference type="NCBI Taxonomy" id="9643"/>
    <lineage>
        <taxon>Eukaryota</taxon>
        <taxon>Metazoa</taxon>
        <taxon>Chordata</taxon>
        <taxon>Craniata</taxon>
        <taxon>Vertebrata</taxon>
        <taxon>Euteleostomi</taxon>
        <taxon>Mammalia</taxon>
        <taxon>Eutheria</taxon>
        <taxon>Laurasiatheria</taxon>
        <taxon>Carnivora</taxon>
        <taxon>Caniformia</taxon>
        <taxon>Ursidae</taxon>
        <taxon>Ursus</taxon>
    </lineage>
</organism>
<reference evidence="2" key="2">
    <citation type="submission" date="2025-08" db="UniProtKB">
        <authorList>
            <consortium name="Ensembl"/>
        </authorList>
    </citation>
    <scope>IDENTIFICATION</scope>
</reference>
<dbReference type="AlphaFoldDB" id="A0A452RHI9"/>